<feature type="transmembrane region" description="Helical" evidence="1">
    <location>
        <begin position="21"/>
        <end position="42"/>
    </location>
</feature>
<keyword evidence="1" id="KW-0472">Membrane</keyword>
<dbReference type="AlphaFoldDB" id="A0A849CAY7"/>
<gene>
    <name evidence="2" type="ORF">HLB23_27150</name>
</gene>
<evidence type="ECO:0000313" key="3">
    <source>
        <dbReference type="Proteomes" id="UP000586827"/>
    </source>
</evidence>
<dbReference type="EMBL" id="JABELX010000010">
    <property type="protein sequence ID" value="NNH73490.1"/>
    <property type="molecule type" value="Genomic_DNA"/>
</dbReference>
<name>A0A849CAY7_9NOCA</name>
<feature type="transmembrane region" description="Helical" evidence="1">
    <location>
        <begin position="105"/>
        <end position="125"/>
    </location>
</feature>
<reference evidence="2 3" key="1">
    <citation type="submission" date="2020-05" db="EMBL/GenBank/DDBJ databases">
        <title>MicrobeNet Type strains.</title>
        <authorList>
            <person name="Nicholson A.C."/>
        </authorList>
    </citation>
    <scope>NUCLEOTIDE SEQUENCE [LARGE SCALE GENOMIC DNA]</scope>
    <source>
        <strain evidence="2 3">JCM 3224</strain>
    </source>
</reference>
<organism evidence="2 3">
    <name type="scientific">Nocardia uniformis</name>
    <dbReference type="NCBI Taxonomy" id="53432"/>
    <lineage>
        <taxon>Bacteria</taxon>
        <taxon>Bacillati</taxon>
        <taxon>Actinomycetota</taxon>
        <taxon>Actinomycetes</taxon>
        <taxon>Mycobacteriales</taxon>
        <taxon>Nocardiaceae</taxon>
        <taxon>Nocardia</taxon>
    </lineage>
</organism>
<dbReference type="RefSeq" id="WP_067517402.1">
    <property type="nucleotide sequence ID" value="NZ_JABELX010000010.1"/>
</dbReference>
<dbReference type="Proteomes" id="UP000586827">
    <property type="component" value="Unassembled WGS sequence"/>
</dbReference>
<protein>
    <submittedName>
        <fullName evidence="2">Uncharacterized protein</fullName>
    </submittedName>
</protein>
<evidence type="ECO:0000313" key="2">
    <source>
        <dbReference type="EMBL" id="NNH73490.1"/>
    </source>
</evidence>
<keyword evidence="1" id="KW-0812">Transmembrane</keyword>
<evidence type="ECO:0000256" key="1">
    <source>
        <dbReference type="SAM" id="Phobius"/>
    </source>
</evidence>
<comment type="caution">
    <text evidence="2">The sequence shown here is derived from an EMBL/GenBank/DDBJ whole genome shotgun (WGS) entry which is preliminary data.</text>
</comment>
<accession>A0A849CAY7</accession>
<feature type="transmembrane region" description="Helical" evidence="1">
    <location>
        <begin position="78"/>
        <end position="99"/>
    </location>
</feature>
<keyword evidence="1" id="KW-1133">Transmembrane helix</keyword>
<feature type="transmembrane region" description="Helical" evidence="1">
    <location>
        <begin position="54"/>
        <end position="71"/>
    </location>
</feature>
<proteinExistence type="predicted"/>
<keyword evidence="3" id="KW-1185">Reference proteome</keyword>
<sequence length="142" mass="14744">MALIPESSYPVAFWRDRIARLLLGLIAVAAVAGAASLIPEVIDAAGDAKTTKVWRAYGLVTFAGLFVLLAWRPRSTPGLWELTILNKLALAVTGAFWTVGEVDGAGAMAAADGVLTAVLIACYALTRGWTAWSSSAGRGPGA</sequence>